<comment type="caution">
    <text evidence="10">The sequence shown here is derived from an EMBL/GenBank/DDBJ whole genome shotgun (WGS) entry which is preliminary data.</text>
</comment>
<evidence type="ECO:0000256" key="2">
    <source>
        <dbReference type="ARBA" id="ARBA00022603"/>
    </source>
</evidence>
<evidence type="ECO:0000259" key="8">
    <source>
        <dbReference type="Pfam" id="PF02384"/>
    </source>
</evidence>
<sequence length="494" mass="56024">MNNEKLTLSQLEQYLAKAAWILKGPVDAADFKVYIFPLLFFKRISDVYDEEYKEALEESDGDEIYAKAFEFHRFVIPESAHWKDVREVTQNVGSTIKGAFSQIEKANPNVLSGIFGDAPWTNKDKLSDSLLCRLMEHYSQYNLSNSNVEPDMLGQAYEYLIKVFADQTNKKAGEFYTPRSVVRLMGLITDAKAGETIYDPACGTAGMLLECIEHVKQREGDPRTLKLFGQERNLTTSTIARMNMFLHDVGDFSIERGDTLRDPLFFENDTLRQFNIVIANPPFSLKEWGADIWTSDIYGRNIAGVPPQSNGDMAWVQHMIKSMNAENGRVAVVLPHGALFRKGAEAKIRTALLEMDLLDAVIGLGSNIFYGAALSACILIFRAQKKTRKAKKVLFIDAADQIRTGRAQNFLEKEHITTIYQWYLAWQDVKDHAKVVSLEDIKKNDYNLNIPLYVEKEITDDLPSLDDALSHLKESAQKAGEVEKKLKLLLKEFH</sequence>
<evidence type="ECO:0000256" key="4">
    <source>
        <dbReference type="ARBA" id="ARBA00022691"/>
    </source>
</evidence>
<keyword evidence="7" id="KW-1133">Transmembrane helix</keyword>
<dbReference type="PROSITE" id="PS00092">
    <property type="entry name" value="N6_MTASE"/>
    <property type="match status" value="1"/>
</dbReference>
<dbReference type="SUPFAM" id="SSF53335">
    <property type="entry name" value="S-adenosyl-L-methionine-dependent methyltransferases"/>
    <property type="match status" value="1"/>
</dbReference>
<dbReference type="InterPro" id="IPR003356">
    <property type="entry name" value="DNA_methylase_A-5"/>
</dbReference>
<dbReference type="Gene3D" id="1.20.1260.30">
    <property type="match status" value="1"/>
</dbReference>
<name>A0A5J4RGK4_9ZZZZ</name>
<dbReference type="InterPro" id="IPR038333">
    <property type="entry name" value="T1MK-like_N_sf"/>
</dbReference>
<evidence type="ECO:0000256" key="6">
    <source>
        <dbReference type="ARBA" id="ARBA00047942"/>
    </source>
</evidence>
<dbReference type="GO" id="GO:0008170">
    <property type="term" value="F:N-methyltransferase activity"/>
    <property type="evidence" value="ECO:0007669"/>
    <property type="project" value="InterPro"/>
</dbReference>
<protein>
    <recommendedName>
        <fullName evidence="1">site-specific DNA-methyltransferase (adenine-specific)</fullName>
        <ecNumber evidence="1">2.1.1.72</ecNumber>
    </recommendedName>
</protein>
<evidence type="ECO:0000259" key="9">
    <source>
        <dbReference type="Pfam" id="PF12161"/>
    </source>
</evidence>
<dbReference type="Pfam" id="PF12161">
    <property type="entry name" value="HsdM_N"/>
    <property type="match status" value="1"/>
</dbReference>
<organism evidence="10">
    <name type="scientific">termite gut metagenome</name>
    <dbReference type="NCBI Taxonomy" id="433724"/>
    <lineage>
        <taxon>unclassified sequences</taxon>
        <taxon>metagenomes</taxon>
        <taxon>organismal metagenomes</taxon>
    </lineage>
</organism>
<dbReference type="EMBL" id="SNRY01001196">
    <property type="protein sequence ID" value="KAA6332772.1"/>
    <property type="molecule type" value="Genomic_DNA"/>
</dbReference>
<evidence type="ECO:0000256" key="1">
    <source>
        <dbReference type="ARBA" id="ARBA00011900"/>
    </source>
</evidence>
<feature type="domain" description="DNA methylase adenine-specific" evidence="8">
    <location>
        <begin position="150"/>
        <end position="459"/>
    </location>
</feature>
<dbReference type="AlphaFoldDB" id="A0A5J4RGK4"/>
<reference evidence="10" key="1">
    <citation type="submission" date="2019-03" db="EMBL/GenBank/DDBJ databases">
        <title>Single cell metagenomics reveals metabolic interactions within the superorganism composed of flagellate Streblomastix strix and complex community of Bacteroidetes bacteria on its surface.</title>
        <authorList>
            <person name="Treitli S.C."/>
            <person name="Kolisko M."/>
            <person name="Husnik F."/>
            <person name="Keeling P."/>
            <person name="Hampl V."/>
        </authorList>
    </citation>
    <scope>NUCLEOTIDE SEQUENCE</scope>
    <source>
        <strain evidence="10">STM</strain>
    </source>
</reference>
<feature type="domain" description="N6 adenine-specific DNA methyltransferase N-terminal" evidence="9">
    <location>
        <begin position="11"/>
        <end position="137"/>
    </location>
</feature>
<evidence type="ECO:0000256" key="7">
    <source>
        <dbReference type="SAM" id="Phobius"/>
    </source>
</evidence>
<dbReference type="PANTHER" id="PTHR42933">
    <property type="entry name" value="SLR6095 PROTEIN"/>
    <property type="match status" value="1"/>
</dbReference>
<dbReference type="GO" id="GO:0032259">
    <property type="term" value="P:methylation"/>
    <property type="evidence" value="ECO:0007669"/>
    <property type="project" value="UniProtKB-KW"/>
</dbReference>
<gene>
    <name evidence="10" type="ORF">EZS27_018751</name>
</gene>
<dbReference type="GO" id="GO:0003677">
    <property type="term" value="F:DNA binding"/>
    <property type="evidence" value="ECO:0007669"/>
    <property type="project" value="InterPro"/>
</dbReference>
<accession>A0A5J4RGK4</accession>
<keyword evidence="7" id="KW-0472">Membrane</keyword>
<dbReference type="InterPro" id="IPR022749">
    <property type="entry name" value="D12N6_MeTrfase_N"/>
</dbReference>
<dbReference type="Pfam" id="PF02384">
    <property type="entry name" value="N6_Mtase"/>
    <property type="match status" value="1"/>
</dbReference>
<dbReference type="PANTHER" id="PTHR42933:SF3">
    <property type="entry name" value="TYPE I RESTRICTION ENZYME MJAVIII METHYLASE SUBUNIT"/>
    <property type="match status" value="1"/>
</dbReference>
<proteinExistence type="predicted"/>
<keyword evidence="3 10" id="KW-0808">Transferase</keyword>
<comment type="catalytic activity">
    <reaction evidence="6">
        <text>a 2'-deoxyadenosine in DNA + S-adenosyl-L-methionine = an N(6)-methyl-2'-deoxyadenosine in DNA + S-adenosyl-L-homocysteine + H(+)</text>
        <dbReference type="Rhea" id="RHEA:15197"/>
        <dbReference type="Rhea" id="RHEA-COMP:12418"/>
        <dbReference type="Rhea" id="RHEA-COMP:12419"/>
        <dbReference type="ChEBI" id="CHEBI:15378"/>
        <dbReference type="ChEBI" id="CHEBI:57856"/>
        <dbReference type="ChEBI" id="CHEBI:59789"/>
        <dbReference type="ChEBI" id="CHEBI:90615"/>
        <dbReference type="ChEBI" id="CHEBI:90616"/>
        <dbReference type="EC" id="2.1.1.72"/>
    </reaction>
</comment>
<dbReference type="GO" id="GO:0009007">
    <property type="term" value="F:site-specific DNA-methyltransferase (adenine-specific) activity"/>
    <property type="evidence" value="ECO:0007669"/>
    <property type="project" value="UniProtKB-EC"/>
</dbReference>
<keyword evidence="5" id="KW-0680">Restriction system</keyword>
<dbReference type="InterPro" id="IPR051537">
    <property type="entry name" value="DNA_Adenine_Mtase"/>
</dbReference>
<dbReference type="EC" id="2.1.1.72" evidence="1"/>
<evidence type="ECO:0000313" key="10">
    <source>
        <dbReference type="EMBL" id="KAA6332772.1"/>
    </source>
</evidence>
<evidence type="ECO:0000256" key="5">
    <source>
        <dbReference type="ARBA" id="ARBA00022747"/>
    </source>
</evidence>
<dbReference type="InterPro" id="IPR029063">
    <property type="entry name" value="SAM-dependent_MTases_sf"/>
</dbReference>
<dbReference type="Gene3D" id="3.40.50.150">
    <property type="entry name" value="Vaccinia Virus protein VP39"/>
    <property type="match status" value="1"/>
</dbReference>
<keyword evidence="4" id="KW-0949">S-adenosyl-L-methionine</keyword>
<dbReference type="InterPro" id="IPR002052">
    <property type="entry name" value="DNA_methylase_N6_adenine_CS"/>
</dbReference>
<dbReference type="GO" id="GO:0009307">
    <property type="term" value="P:DNA restriction-modification system"/>
    <property type="evidence" value="ECO:0007669"/>
    <property type="project" value="UniProtKB-KW"/>
</dbReference>
<dbReference type="PRINTS" id="PR00507">
    <property type="entry name" value="N12N6MTFRASE"/>
</dbReference>
<keyword evidence="2 10" id="KW-0489">Methyltransferase</keyword>
<evidence type="ECO:0000256" key="3">
    <source>
        <dbReference type="ARBA" id="ARBA00022679"/>
    </source>
</evidence>
<keyword evidence="7" id="KW-0812">Transmembrane</keyword>
<feature type="transmembrane region" description="Helical" evidence="7">
    <location>
        <begin position="357"/>
        <end position="381"/>
    </location>
</feature>